<dbReference type="CDD" id="cd01992">
    <property type="entry name" value="TilS_N"/>
    <property type="match status" value="1"/>
</dbReference>
<keyword evidence="3 8" id="KW-0436">Ligase</keyword>
<dbReference type="Gene3D" id="3.40.50.620">
    <property type="entry name" value="HUPs"/>
    <property type="match status" value="1"/>
</dbReference>
<dbReference type="HAMAP" id="MF_01161">
    <property type="entry name" value="tRNA_Ile_lys_synt"/>
    <property type="match status" value="1"/>
</dbReference>
<comment type="subcellular location">
    <subcellularLocation>
        <location evidence="1 8">Cytoplasm</location>
    </subcellularLocation>
</comment>
<feature type="domain" description="Lysidine-tRNA(Ile) synthetase C-terminal" evidence="9">
    <location>
        <begin position="359"/>
        <end position="416"/>
    </location>
</feature>
<dbReference type="InterPro" id="IPR014729">
    <property type="entry name" value="Rossmann-like_a/b/a_fold"/>
</dbReference>
<evidence type="ECO:0000256" key="3">
    <source>
        <dbReference type="ARBA" id="ARBA00022598"/>
    </source>
</evidence>
<evidence type="ECO:0000313" key="10">
    <source>
        <dbReference type="EMBL" id="OQX04392.1"/>
    </source>
</evidence>
<keyword evidence="6 8" id="KW-0067">ATP-binding</keyword>
<dbReference type="Pfam" id="PF09179">
    <property type="entry name" value="TilS"/>
    <property type="match status" value="1"/>
</dbReference>
<dbReference type="InterPro" id="IPR012094">
    <property type="entry name" value="tRNA_Ile_lys_synt"/>
</dbReference>
<reference evidence="10 11" key="1">
    <citation type="submission" date="2017-01" db="EMBL/GenBank/DDBJ databases">
        <title>Novel large sulfur bacteria in the metagenomes of groundwater-fed chemosynthetic microbial mats in the Lake Huron basin.</title>
        <authorList>
            <person name="Sharrar A.M."/>
            <person name="Flood B.E."/>
            <person name="Bailey J.V."/>
            <person name="Jones D.S."/>
            <person name="Biddanda B."/>
            <person name="Ruberg S.A."/>
            <person name="Marcus D.N."/>
            <person name="Dick G.J."/>
        </authorList>
    </citation>
    <scope>NUCLEOTIDE SEQUENCE [LARGE SCALE GENOMIC DNA]</scope>
    <source>
        <strain evidence="10">A8</strain>
    </source>
</reference>
<dbReference type="InterPro" id="IPR015262">
    <property type="entry name" value="tRNA_Ile_lys_synt_subst-bd"/>
</dbReference>
<evidence type="ECO:0000256" key="7">
    <source>
        <dbReference type="ARBA" id="ARBA00048539"/>
    </source>
</evidence>
<dbReference type="Gene3D" id="1.20.59.20">
    <property type="match status" value="1"/>
</dbReference>
<evidence type="ECO:0000256" key="8">
    <source>
        <dbReference type="HAMAP-Rule" id="MF_01161"/>
    </source>
</evidence>
<organism evidence="10 11">
    <name type="scientific">Thiothrix lacustris</name>
    <dbReference type="NCBI Taxonomy" id="525917"/>
    <lineage>
        <taxon>Bacteria</taxon>
        <taxon>Pseudomonadati</taxon>
        <taxon>Pseudomonadota</taxon>
        <taxon>Gammaproteobacteria</taxon>
        <taxon>Thiotrichales</taxon>
        <taxon>Thiotrichaceae</taxon>
        <taxon>Thiothrix</taxon>
    </lineage>
</organism>
<keyword evidence="5 8" id="KW-0547">Nucleotide-binding</keyword>
<dbReference type="Pfam" id="PF01171">
    <property type="entry name" value="ATP_bind_3"/>
    <property type="match status" value="1"/>
</dbReference>
<evidence type="ECO:0000259" key="9">
    <source>
        <dbReference type="SMART" id="SM00977"/>
    </source>
</evidence>
<dbReference type="InterPro" id="IPR012796">
    <property type="entry name" value="Lysidine-tRNA-synth_C"/>
</dbReference>
<comment type="similarity">
    <text evidence="8">Belongs to the tRNA(Ile)-lysidine synthase family.</text>
</comment>
<protein>
    <recommendedName>
        <fullName evidence="8">tRNA(Ile)-lysidine synthase</fullName>
        <ecNumber evidence="8">6.3.4.19</ecNumber>
    </recommendedName>
    <alternativeName>
        <fullName evidence="8">tRNA(Ile)-2-lysyl-cytidine synthase</fullName>
    </alternativeName>
    <alternativeName>
        <fullName evidence="8">tRNA(Ile)-lysidine synthetase</fullName>
    </alternativeName>
</protein>
<keyword evidence="4 8" id="KW-0819">tRNA processing</keyword>
<dbReference type="GO" id="GO:0005524">
    <property type="term" value="F:ATP binding"/>
    <property type="evidence" value="ECO:0007669"/>
    <property type="project" value="UniProtKB-UniRule"/>
</dbReference>
<proteinExistence type="inferred from homology"/>
<keyword evidence="2 8" id="KW-0963">Cytoplasm</keyword>
<dbReference type="NCBIfam" id="TIGR02432">
    <property type="entry name" value="lysidine_TilS_N"/>
    <property type="match status" value="1"/>
</dbReference>
<dbReference type="SUPFAM" id="SSF82829">
    <property type="entry name" value="MesJ substrate recognition domain-like"/>
    <property type="match status" value="1"/>
</dbReference>
<dbReference type="Proteomes" id="UP000192491">
    <property type="component" value="Unassembled WGS sequence"/>
</dbReference>
<feature type="binding site" evidence="8">
    <location>
        <begin position="19"/>
        <end position="24"/>
    </location>
    <ligand>
        <name>ATP</name>
        <dbReference type="ChEBI" id="CHEBI:30616"/>
    </ligand>
</feature>
<dbReference type="PANTHER" id="PTHR43033">
    <property type="entry name" value="TRNA(ILE)-LYSIDINE SYNTHASE-RELATED"/>
    <property type="match status" value="1"/>
</dbReference>
<dbReference type="GO" id="GO:0006400">
    <property type="term" value="P:tRNA modification"/>
    <property type="evidence" value="ECO:0007669"/>
    <property type="project" value="UniProtKB-UniRule"/>
</dbReference>
<evidence type="ECO:0000256" key="1">
    <source>
        <dbReference type="ARBA" id="ARBA00004496"/>
    </source>
</evidence>
<dbReference type="SMART" id="SM00977">
    <property type="entry name" value="TilS_C"/>
    <property type="match status" value="1"/>
</dbReference>
<comment type="function">
    <text evidence="8">Ligates lysine onto the cytidine present at position 34 of the AUA codon-specific tRNA(Ile) that contains the anticodon CAU, in an ATP-dependent manner. Cytidine is converted to lysidine, thus changing the amino acid specificity of the tRNA from methionine to isoleucine.</text>
</comment>
<dbReference type="GO" id="GO:0005737">
    <property type="term" value="C:cytoplasm"/>
    <property type="evidence" value="ECO:0007669"/>
    <property type="project" value="UniProtKB-SubCell"/>
</dbReference>
<evidence type="ECO:0000256" key="6">
    <source>
        <dbReference type="ARBA" id="ARBA00022840"/>
    </source>
</evidence>
<comment type="domain">
    <text evidence="8">The N-terminal region contains the highly conserved SGGXDS motif, predicted to be a P-loop motif involved in ATP binding.</text>
</comment>
<evidence type="ECO:0000256" key="5">
    <source>
        <dbReference type="ARBA" id="ARBA00022741"/>
    </source>
</evidence>
<sequence>MLVHFLQQQSATRFLIAFSGGLDSHVLLHLGATLRATYPQWYFRAIHIDHGLQPASAAWAAHCCVVCEVLAMPVVNVALHLQIPSGASLEAEARQARYAAFAQHLQPGEMLLTAHHQDDQAETLLLHLLRGSGVDGLAAMPAVRAFAQGWLGRPLLTCSRADLAAYAHQHGLNYLQDPSNADTRFDRNFLRHQVMPLLQQRWPAVTATFARAARLQGESRQLLHESLQEKLPHYQGSRPGTLAVSQLRTASLALQAALLRVWLVNAGFQLPPAKKLERVLHDVLLATADAMPCVHWAGCEIRRYRDDLYALPPLVTHDSTQVYGWDTQQPLVLPTVGVTLVPEMLGAWLPIVRDSGSAVTVRFRQGGEIMQLPYRGGSHSLKHLLQEAGIPPWQRERLPLIYVGERLVNIVGVLQVNP</sequence>
<comment type="catalytic activity">
    <reaction evidence="7 8">
        <text>cytidine(34) in tRNA(Ile2) + L-lysine + ATP = lysidine(34) in tRNA(Ile2) + AMP + diphosphate + H(+)</text>
        <dbReference type="Rhea" id="RHEA:43744"/>
        <dbReference type="Rhea" id="RHEA-COMP:10625"/>
        <dbReference type="Rhea" id="RHEA-COMP:10670"/>
        <dbReference type="ChEBI" id="CHEBI:15378"/>
        <dbReference type="ChEBI" id="CHEBI:30616"/>
        <dbReference type="ChEBI" id="CHEBI:32551"/>
        <dbReference type="ChEBI" id="CHEBI:33019"/>
        <dbReference type="ChEBI" id="CHEBI:82748"/>
        <dbReference type="ChEBI" id="CHEBI:83665"/>
        <dbReference type="ChEBI" id="CHEBI:456215"/>
        <dbReference type="EC" id="6.3.4.19"/>
    </reaction>
</comment>
<dbReference type="NCBIfam" id="TIGR02433">
    <property type="entry name" value="lysidine_TilS_C"/>
    <property type="match status" value="1"/>
</dbReference>
<dbReference type="InterPro" id="IPR011063">
    <property type="entry name" value="TilS/TtcA_N"/>
</dbReference>
<dbReference type="SUPFAM" id="SSF52402">
    <property type="entry name" value="Adenine nucleotide alpha hydrolases-like"/>
    <property type="match status" value="1"/>
</dbReference>
<gene>
    <name evidence="8" type="primary">tilS</name>
    <name evidence="10" type="ORF">BWK73_36330</name>
</gene>
<name>A0A1Y1QFR6_9GAMM</name>
<evidence type="ECO:0000256" key="4">
    <source>
        <dbReference type="ARBA" id="ARBA00022694"/>
    </source>
</evidence>
<dbReference type="GO" id="GO:0032267">
    <property type="term" value="F:tRNA(Ile)-lysidine synthase activity"/>
    <property type="evidence" value="ECO:0007669"/>
    <property type="project" value="UniProtKB-EC"/>
</dbReference>
<dbReference type="Pfam" id="PF11734">
    <property type="entry name" value="TilS_C"/>
    <property type="match status" value="1"/>
</dbReference>
<dbReference type="EMBL" id="MTEJ01000341">
    <property type="protein sequence ID" value="OQX04392.1"/>
    <property type="molecule type" value="Genomic_DNA"/>
</dbReference>
<dbReference type="EC" id="6.3.4.19" evidence="8"/>
<dbReference type="InterPro" id="IPR012795">
    <property type="entry name" value="tRNA_Ile_lys_synt_N"/>
</dbReference>
<comment type="caution">
    <text evidence="10">The sequence shown here is derived from an EMBL/GenBank/DDBJ whole genome shotgun (WGS) entry which is preliminary data.</text>
</comment>
<evidence type="ECO:0000313" key="11">
    <source>
        <dbReference type="Proteomes" id="UP000192491"/>
    </source>
</evidence>
<dbReference type="PANTHER" id="PTHR43033:SF1">
    <property type="entry name" value="TRNA(ILE)-LYSIDINE SYNTHASE-RELATED"/>
    <property type="match status" value="1"/>
</dbReference>
<dbReference type="SUPFAM" id="SSF56037">
    <property type="entry name" value="PheT/TilS domain"/>
    <property type="match status" value="1"/>
</dbReference>
<evidence type="ECO:0000256" key="2">
    <source>
        <dbReference type="ARBA" id="ARBA00022490"/>
    </source>
</evidence>
<accession>A0A1Y1QFR6</accession>
<dbReference type="AlphaFoldDB" id="A0A1Y1QFR6"/>